<sequence>MVFLSYIKVRFQYFRLHEDDTVSIEFFLWGVFHHRIEIPVLMLRQKMAGFSLISRTELETGQGDPGEIMSRENQITITGVQQLLDKLRKWLLWLQVVQEDVDFFLRHLVLEKFYWRISFGTTDAAATGMLAGLAWSFAGLVTALFYHKIAPGRVQPVIKVEPDFKKAGFATSADCIFKIRIGYIMVTGLKILKKKANKQGVNFLGRTSHRRSHENCHGKY</sequence>
<protein>
    <recommendedName>
        <fullName evidence="4">DUF2953 domain-containing protein</fullName>
    </recommendedName>
</protein>
<evidence type="ECO:0008006" key="4">
    <source>
        <dbReference type="Google" id="ProtNLM"/>
    </source>
</evidence>
<dbReference type="Pfam" id="PF11167">
    <property type="entry name" value="DUF2953"/>
    <property type="match status" value="1"/>
</dbReference>
<dbReference type="AlphaFoldDB" id="K8E0J9"/>
<evidence type="ECO:0000256" key="1">
    <source>
        <dbReference type="SAM" id="Phobius"/>
    </source>
</evidence>
<dbReference type="eggNOG" id="ENOG50330CC">
    <property type="taxonomic scope" value="Bacteria"/>
</dbReference>
<dbReference type="STRING" id="1121428.DESHY_60172"/>
<keyword evidence="1" id="KW-0472">Membrane</keyword>
<comment type="caution">
    <text evidence="2">The sequence shown here is derived from an EMBL/GenBank/DDBJ whole genome shotgun (WGS) entry which is preliminary data.</text>
</comment>
<dbReference type="RefSeq" id="WP_008412727.1">
    <property type="nucleotide sequence ID" value="NZ_CAOS01000013.1"/>
</dbReference>
<accession>K8E0J9</accession>
<keyword evidence="1" id="KW-1133">Transmembrane helix</keyword>
<feature type="transmembrane region" description="Helical" evidence="1">
    <location>
        <begin position="124"/>
        <end position="146"/>
    </location>
</feature>
<name>K8E0J9_9FIRM</name>
<keyword evidence="3" id="KW-1185">Reference proteome</keyword>
<keyword evidence="1" id="KW-0812">Transmembrane</keyword>
<organism evidence="2 3">
    <name type="scientific">Desulforamulus hydrothermalis Lam5 = DSM 18033</name>
    <dbReference type="NCBI Taxonomy" id="1121428"/>
    <lineage>
        <taxon>Bacteria</taxon>
        <taxon>Bacillati</taxon>
        <taxon>Bacillota</taxon>
        <taxon>Clostridia</taxon>
        <taxon>Eubacteriales</taxon>
        <taxon>Peptococcaceae</taxon>
        <taxon>Desulforamulus</taxon>
    </lineage>
</organism>
<dbReference type="Proteomes" id="UP000009315">
    <property type="component" value="Unassembled WGS sequence"/>
</dbReference>
<gene>
    <name evidence="2" type="ORF">DESHY_60172</name>
</gene>
<evidence type="ECO:0000313" key="2">
    <source>
        <dbReference type="EMBL" id="CCO09000.1"/>
    </source>
</evidence>
<dbReference type="EMBL" id="CAOS01000013">
    <property type="protein sequence ID" value="CCO09000.1"/>
    <property type="molecule type" value="Genomic_DNA"/>
</dbReference>
<evidence type="ECO:0000313" key="3">
    <source>
        <dbReference type="Proteomes" id="UP000009315"/>
    </source>
</evidence>
<proteinExistence type="predicted"/>
<reference evidence="2 3" key="1">
    <citation type="journal article" date="2013" name="Genome Announc.">
        <title>Genome Sequence of the Sulfate-Reducing Bacterium Desulfotomaculum hydrothermale Lam5(T).</title>
        <authorList>
            <person name="Amin O."/>
            <person name="Fardeau M.L."/>
            <person name="Valette O."/>
            <person name="Hirschler-Rea A."/>
            <person name="Barbe V."/>
            <person name="Medigue C."/>
            <person name="Vacherie B."/>
            <person name="Ollivier B."/>
            <person name="Bertin P.N."/>
            <person name="Dolla A."/>
        </authorList>
    </citation>
    <scope>NUCLEOTIDE SEQUENCE [LARGE SCALE GENOMIC DNA]</scope>
    <source>
        <strain evidence="3">Lam5 / DSM 18033</strain>
    </source>
</reference>
<dbReference type="InterPro" id="IPR021338">
    <property type="entry name" value="DUF2953"/>
</dbReference>